<organism evidence="1 2">
    <name type="scientific">Peronospora matthiolae</name>
    <dbReference type="NCBI Taxonomy" id="2874970"/>
    <lineage>
        <taxon>Eukaryota</taxon>
        <taxon>Sar</taxon>
        <taxon>Stramenopiles</taxon>
        <taxon>Oomycota</taxon>
        <taxon>Peronosporomycetes</taxon>
        <taxon>Peronosporales</taxon>
        <taxon>Peronosporaceae</taxon>
        <taxon>Peronospora</taxon>
    </lineage>
</organism>
<gene>
    <name evidence="1" type="ORF">PM001_LOCUS22020</name>
</gene>
<evidence type="ECO:0000313" key="2">
    <source>
        <dbReference type="Proteomes" id="UP001162060"/>
    </source>
</evidence>
<accession>A0AAV1UU22</accession>
<dbReference type="Proteomes" id="UP001162060">
    <property type="component" value="Unassembled WGS sequence"/>
</dbReference>
<sequence>MALMGMLKDHLMGLSPWTSSVLKKKREIFWLLNSNVTSVDVRCAGAPGNCALSAHCGSRVKVG</sequence>
<comment type="caution">
    <text evidence="1">The sequence shown here is derived from an EMBL/GenBank/DDBJ whole genome shotgun (WGS) entry which is preliminary data.</text>
</comment>
<evidence type="ECO:0000313" key="1">
    <source>
        <dbReference type="EMBL" id="CAK7936870.1"/>
    </source>
</evidence>
<name>A0AAV1UU22_9STRA</name>
<protein>
    <submittedName>
        <fullName evidence="1">Uncharacterized protein</fullName>
    </submittedName>
</protein>
<proteinExistence type="predicted"/>
<dbReference type="EMBL" id="CAKLBY020000226">
    <property type="protein sequence ID" value="CAK7936870.1"/>
    <property type="molecule type" value="Genomic_DNA"/>
</dbReference>
<dbReference type="AlphaFoldDB" id="A0AAV1UU22"/>
<reference evidence="1" key="1">
    <citation type="submission" date="2024-01" db="EMBL/GenBank/DDBJ databases">
        <authorList>
            <person name="Webb A."/>
        </authorList>
    </citation>
    <scope>NUCLEOTIDE SEQUENCE</scope>
    <source>
        <strain evidence="1">Pm1</strain>
    </source>
</reference>